<evidence type="ECO:0000256" key="6">
    <source>
        <dbReference type="ARBA" id="ARBA00023136"/>
    </source>
</evidence>
<evidence type="ECO:0000256" key="7">
    <source>
        <dbReference type="SAM" id="MobiDB-lite"/>
    </source>
</evidence>
<comment type="similarity">
    <text evidence="2">Belongs to the UPF0126 family.</text>
</comment>
<organism evidence="10 11">
    <name type="scientific">Ornithinimicrobium kibberense</name>
    <dbReference type="NCBI Taxonomy" id="282060"/>
    <lineage>
        <taxon>Bacteria</taxon>
        <taxon>Bacillati</taxon>
        <taxon>Actinomycetota</taxon>
        <taxon>Actinomycetes</taxon>
        <taxon>Micrococcales</taxon>
        <taxon>Ornithinimicrobiaceae</taxon>
        <taxon>Ornithinimicrobium</taxon>
    </lineage>
</organism>
<feature type="transmembrane region" description="Helical" evidence="8">
    <location>
        <begin position="190"/>
        <end position="209"/>
    </location>
</feature>
<gene>
    <name evidence="10" type="ORF">ACFFN0_11940</name>
</gene>
<proteinExistence type="inferred from homology"/>
<feature type="transmembrane region" description="Helical" evidence="8">
    <location>
        <begin position="36"/>
        <end position="58"/>
    </location>
</feature>
<keyword evidence="5 8" id="KW-1133">Transmembrane helix</keyword>
<dbReference type="PANTHER" id="PTHR30506">
    <property type="entry name" value="INNER MEMBRANE PROTEIN"/>
    <property type="match status" value="1"/>
</dbReference>
<feature type="transmembrane region" description="Helical" evidence="8">
    <location>
        <begin position="12"/>
        <end position="29"/>
    </location>
</feature>
<accession>A0ABV5V4K4</accession>
<evidence type="ECO:0000313" key="10">
    <source>
        <dbReference type="EMBL" id="MFB9732753.1"/>
    </source>
</evidence>
<feature type="transmembrane region" description="Helical" evidence="8">
    <location>
        <begin position="70"/>
        <end position="88"/>
    </location>
</feature>
<evidence type="ECO:0000256" key="2">
    <source>
        <dbReference type="ARBA" id="ARBA00008193"/>
    </source>
</evidence>
<keyword evidence="3" id="KW-1003">Cell membrane</keyword>
<protein>
    <submittedName>
        <fullName evidence="10">Trimeric intracellular cation channel family protein</fullName>
    </submittedName>
</protein>
<reference evidence="10 11" key="1">
    <citation type="submission" date="2024-09" db="EMBL/GenBank/DDBJ databases">
        <authorList>
            <person name="Sun Q."/>
            <person name="Mori K."/>
        </authorList>
    </citation>
    <scope>NUCLEOTIDE SEQUENCE [LARGE SCALE GENOMIC DNA]</scope>
    <source>
        <strain evidence="10 11">JCM 12763</strain>
    </source>
</reference>
<evidence type="ECO:0000256" key="8">
    <source>
        <dbReference type="SAM" id="Phobius"/>
    </source>
</evidence>
<dbReference type="EMBL" id="JBHMAX010000022">
    <property type="protein sequence ID" value="MFB9732753.1"/>
    <property type="molecule type" value="Genomic_DNA"/>
</dbReference>
<comment type="caution">
    <text evidence="10">The sequence shown here is derived from an EMBL/GenBank/DDBJ whole genome shotgun (WGS) entry which is preliminary data.</text>
</comment>
<dbReference type="PANTHER" id="PTHR30506:SF3">
    <property type="entry name" value="UPF0126 INNER MEMBRANE PROTEIN YADS-RELATED"/>
    <property type="match status" value="1"/>
</dbReference>
<feature type="domain" description="Glycine transporter" evidence="9">
    <location>
        <begin position="11"/>
        <end position="85"/>
    </location>
</feature>
<keyword evidence="4 8" id="KW-0812">Transmembrane</keyword>
<feature type="compositionally biased region" description="Basic and acidic residues" evidence="7">
    <location>
        <begin position="251"/>
        <end position="268"/>
    </location>
</feature>
<sequence>MLTAPADLRLALDLVGIFAFAISGGLVGVRARLDLFGVAVLAWATGLGGGILRDLLLGDVPPVGISEPRYIITVLLAGLAVVAVYPVVVDLGRRRPRLRLGVIGQAVKYLDAVGLAVFSVAGALKALILGAPPLACIVVGVLTAVGGGAIRDVLVGQVPEVLRREVYAVPALLGASTVVVASRLEVLSVAVVWGAVALVLGLRITAIVLDLQVPTRLHLPTLPTVRRGQDRRPARPHTVRRREGPAGPATTDHRPPDLPARTDGRPSDHLPPPPEESSR</sequence>
<evidence type="ECO:0000256" key="4">
    <source>
        <dbReference type="ARBA" id="ARBA00022692"/>
    </source>
</evidence>
<evidence type="ECO:0000313" key="11">
    <source>
        <dbReference type="Proteomes" id="UP001589613"/>
    </source>
</evidence>
<dbReference type="Proteomes" id="UP001589613">
    <property type="component" value="Unassembled WGS sequence"/>
</dbReference>
<keyword evidence="6 8" id="KW-0472">Membrane</keyword>
<dbReference type="RefSeq" id="WP_141338885.1">
    <property type="nucleotide sequence ID" value="NZ_JBHMAX010000022.1"/>
</dbReference>
<comment type="subcellular location">
    <subcellularLocation>
        <location evidence="1">Cell membrane</location>
        <topology evidence="1">Multi-pass membrane protein</topology>
    </subcellularLocation>
</comment>
<feature type="compositionally biased region" description="Pro residues" evidence="7">
    <location>
        <begin position="269"/>
        <end position="279"/>
    </location>
</feature>
<evidence type="ECO:0000256" key="3">
    <source>
        <dbReference type="ARBA" id="ARBA00022475"/>
    </source>
</evidence>
<feature type="transmembrane region" description="Helical" evidence="8">
    <location>
        <begin position="134"/>
        <end position="154"/>
    </location>
</feature>
<feature type="region of interest" description="Disordered" evidence="7">
    <location>
        <begin position="222"/>
        <end position="279"/>
    </location>
</feature>
<evidence type="ECO:0000256" key="5">
    <source>
        <dbReference type="ARBA" id="ARBA00022989"/>
    </source>
</evidence>
<dbReference type="InterPro" id="IPR005115">
    <property type="entry name" value="Gly_transporter"/>
</dbReference>
<feature type="domain" description="Glycine transporter" evidence="9">
    <location>
        <begin position="109"/>
        <end position="181"/>
    </location>
</feature>
<evidence type="ECO:0000256" key="1">
    <source>
        <dbReference type="ARBA" id="ARBA00004651"/>
    </source>
</evidence>
<keyword evidence="11" id="KW-1185">Reference proteome</keyword>
<name>A0ABV5V4K4_9MICO</name>
<feature type="transmembrane region" description="Helical" evidence="8">
    <location>
        <begin position="109"/>
        <end position="128"/>
    </location>
</feature>
<dbReference type="Pfam" id="PF03458">
    <property type="entry name" value="Gly_transporter"/>
    <property type="match status" value="2"/>
</dbReference>
<evidence type="ECO:0000259" key="9">
    <source>
        <dbReference type="Pfam" id="PF03458"/>
    </source>
</evidence>